<dbReference type="InterPro" id="IPR007237">
    <property type="entry name" value="CD20-like"/>
</dbReference>
<dbReference type="GeneID" id="110286125"/>
<dbReference type="InterPro" id="IPR030417">
    <property type="entry name" value="MS4A"/>
</dbReference>
<evidence type="ECO:0000256" key="1">
    <source>
        <dbReference type="ARBA" id="ARBA00004141"/>
    </source>
</evidence>
<evidence type="ECO:0000256" key="5">
    <source>
        <dbReference type="ARBA" id="ARBA00023136"/>
    </source>
</evidence>
<dbReference type="RefSeq" id="XP_021008276.1">
    <property type="nucleotide sequence ID" value="XM_021152617.1"/>
</dbReference>
<keyword evidence="5 6" id="KW-0472">Membrane</keyword>
<evidence type="ECO:0000256" key="2">
    <source>
        <dbReference type="ARBA" id="ARBA00009565"/>
    </source>
</evidence>
<dbReference type="PANTHER" id="PTHR23320:SF37">
    <property type="entry name" value="MEMBRANE-SPANNING 4-DOMAINS SUBFAMILY A MEMBER 18"/>
    <property type="match status" value="1"/>
</dbReference>
<evidence type="ECO:0000256" key="4">
    <source>
        <dbReference type="ARBA" id="ARBA00022989"/>
    </source>
</evidence>
<keyword evidence="4 6" id="KW-1133">Transmembrane helix</keyword>
<dbReference type="AlphaFoldDB" id="A0A6P5P3G7"/>
<accession>A0A6P5P3G7</accession>
<keyword evidence="7" id="KW-1185">Reference proteome</keyword>
<sequence>MSNQENVSAVTVPGNVQVMQPTYAVVSGSHEQPLGKTTTYPASATMLQYNPGSANFQNPHIMIQNPAGTTGLQAGPTGLQYPAGMAGVQAPPGVIQYSPEVTSVQILPGDPQNPLNTVPGPTQTSSLPQWNMSFMTFPEFNPKKFINEEVRTLGAIQILIGLFHIFSAVNPQLYNPQPFETSYLLGPSGYLIWGGLSFIISGSLSVLAEKNANSCVVNSSIGMNVVSSIFSLTGIIIIIVELSISPYRITPLMSSMKAAAGGLLPFALLEFILTCIASHFGCQAVCCAHFENMTMFPTIFGGNTVNTTTGPGNTTIPNSATSIPDQTTLPSNVPLEQVYQDVAQK</sequence>
<feature type="transmembrane region" description="Helical" evidence="6">
    <location>
        <begin position="221"/>
        <end position="244"/>
    </location>
</feature>
<feature type="transmembrane region" description="Helical" evidence="6">
    <location>
        <begin position="264"/>
        <end position="286"/>
    </location>
</feature>
<dbReference type="GO" id="GO:0005886">
    <property type="term" value="C:plasma membrane"/>
    <property type="evidence" value="ECO:0007669"/>
    <property type="project" value="TreeGrafter"/>
</dbReference>
<comment type="similarity">
    <text evidence="2">Belongs to the MS4A family.</text>
</comment>
<protein>
    <submittedName>
        <fullName evidence="8">Membrane-spanning 4-domains subfamily A member 18</fullName>
    </submittedName>
</protein>
<proteinExistence type="inferred from homology"/>
<evidence type="ECO:0000313" key="7">
    <source>
        <dbReference type="Proteomes" id="UP000515126"/>
    </source>
</evidence>
<gene>
    <name evidence="8" type="primary">Ms4a18</name>
</gene>
<dbReference type="Proteomes" id="UP000515126">
    <property type="component" value="Chromosome 19"/>
</dbReference>
<dbReference type="GO" id="GO:0007166">
    <property type="term" value="P:cell surface receptor signaling pathway"/>
    <property type="evidence" value="ECO:0007669"/>
    <property type="project" value="TreeGrafter"/>
</dbReference>
<dbReference type="CTD" id="728588"/>
<dbReference type="Pfam" id="PF04103">
    <property type="entry name" value="CD20"/>
    <property type="match status" value="1"/>
</dbReference>
<reference evidence="8" key="1">
    <citation type="submission" date="2025-08" db="UniProtKB">
        <authorList>
            <consortium name="RefSeq"/>
        </authorList>
    </citation>
    <scope>IDENTIFICATION</scope>
</reference>
<evidence type="ECO:0000256" key="3">
    <source>
        <dbReference type="ARBA" id="ARBA00022692"/>
    </source>
</evidence>
<evidence type="ECO:0000313" key="8">
    <source>
        <dbReference type="RefSeq" id="XP_021008276.1"/>
    </source>
</evidence>
<name>A0A6P5P3G7_MUSCR</name>
<feature type="transmembrane region" description="Helical" evidence="6">
    <location>
        <begin position="152"/>
        <end position="170"/>
    </location>
</feature>
<feature type="transmembrane region" description="Helical" evidence="6">
    <location>
        <begin position="190"/>
        <end position="209"/>
    </location>
</feature>
<comment type="subcellular location">
    <subcellularLocation>
        <location evidence="1">Membrane</location>
        <topology evidence="1">Multi-pass membrane protein</topology>
    </subcellularLocation>
</comment>
<organism evidence="7 8">
    <name type="scientific">Mus caroli</name>
    <name type="common">Ryukyu mouse</name>
    <name type="synonym">Ricefield mouse</name>
    <dbReference type="NCBI Taxonomy" id="10089"/>
    <lineage>
        <taxon>Eukaryota</taxon>
        <taxon>Metazoa</taxon>
        <taxon>Chordata</taxon>
        <taxon>Craniata</taxon>
        <taxon>Vertebrata</taxon>
        <taxon>Euteleostomi</taxon>
        <taxon>Mammalia</taxon>
        <taxon>Eutheria</taxon>
        <taxon>Euarchontoglires</taxon>
        <taxon>Glires</taxon>
        <taxon>Rodentia</taxon>
        <taxon>Myomorpha</taxon>
        <taxon>Muroidea</taxon>
        <taxon>Muridae</taxon>
        <taxon>Murinae</taxon>
        <taxon>Mus</taxon>
        <taxon>Mus</taxon>
    </lineage>
</organism>
<dbReference type="PANTHER" id="PTHR23320">
    <property type="entry name" value="MEMBRANE-SPANNING 4-DOMAINS SUBFAMILY A MS4A -RELATED"/>
    <property type="match status" value="1"/>
</dbReference>
<dbReference type="KEGG" id="mcal:110286125"/>
<keyword evidence="3 6" id="KW-0812">Transmembrane</keyword>
<evidence type="ECO:0000256" key="6">
    <source>
        <dbReference type="SAM" id="Phobius"/>
    </source>
</evidence>